<reference evidence="1 2" key="1">
    <citation type="submission" date="2015-07" db="EMBL/GenBank/DDBJ databases">
        <title>Whole genome sequence of Herpetosiphon geysericola DSM 7119.</title>
        <authorList>
            <person name="Hemp J."/>
            <person name="Ward L.M."/>
            <person name="Pace L.A."/>
            <person name="Fischer W.W."/>
        </authorList>
    </citation>
    <scope>NUCLEOTIDE SEQUENCE [LARGE SCALE GENOMIC DNA]</scope>
    <source>
        <strain evidence="1 2">DSM 7119</strain>
    </source>
</reference>
<evidence type="ECO:0000313" key="1">
    <source>
        <dbReference type="EMBL" id="KPL87036.1"/>
    </source>
</evidence>
<keyword evidence="2" id="KW-1185">Reference proteome</keyword>
<dbReference type="RefSeq" id="WP_054534526.1">
    <property type="nucleotide sequence ID" value="NZ_LGKP01000019.1"/>
</dbReference>
<dbReference type="EMBL" id="LGKP01000019">
    <property type="protein sequence ID" value="KPL87036.1"/>
    <property type="molecule type" value="Genomic_DNA"/>
</dbReference>
<dbReference type="InterPro" id="IPR018644">
    <property type="entry name" value="DUF2071"/>
</dbReference>
<evidence type="ECO:0000313" key="2">
    <source>
        <dbReference type="Proteomes" id="UP000050277"/>
    </source>
</evidence>
<sequence length="236" mass="27268">MTIAFLTAQWANLGLISYAVPDQLLLPYLPHGLDIDRRYGSAFVSLVVFDFLQTKVLGVAWPGFRNFAEMNLRFYVRRGQQRGVVFVREIVPQWLVASLANVLYNEPYVAAPLQSQTQHSAGQITVEHTLYWQGQTNLVKLTASNQLYHPDAASTEHFFKEHEWGFGRRRNRKPIVYRVEHPEWDVYPVERYQLHFNWGAIYGPQWAWLANETPYSVVLAKGSAVKVFPHQKLPNP</sequence>
<dbReference type="PANTHER" id="PTHR39186:SF1">
    <property type="entry name" value="DUF2071 DOMAIN-CONTAINING PROTEIN"/>
    <property type="match status" value="1"/>
</dbReference>
<organism evidence="1 2">
    <name type="scientific">Herpetosiphon geysericola</name>
    <dbReference type="NCBI Taxonomy" id="70996"/>
    <lineage>
        <taxon>Bacteria</taxon>
        <taxon>Bacillati</taxon>
        <taxon>Chloroflexota</taxon>
        <taxon>Chloroflexia</taxon>
        <taxon>Herpetosiphonales</taxon>
        <taxon>Herpetosiphonaceae</taxon>
        <taxon>Herpetosiphon</taxon>
    </lineage>
</organism>
<dbReference type="PANTHER" id="PTHR39186">
    <property type="entry name" value="DUF2071 FAMILY PROTEIN"/>
    <property type="match status" value="1"/>
</dbReference>
<name>A0A0P6XUE8_9CHLR</name>
<comment type="caution">
    <text evidence="1">The sequence shown here is derived from an EMBL/GenBank/DDBJ whole genome shotgun (WGS) entry which is preliminary data.</text>
</comment>
<dbReference type="STRING" id="70996.SE18_11110"/>
<dbReference type="Pfam" id="PF09844">
    <property type="entry name" value="DUF2071"/>
    <property type="match status" value="1"/>
</dbReference>
<dbReference type="AlphaFoldDB" id="A0A0P6XUE8"/>
<dbReference type="Proteomes" id="UP000050277">
    <property type="component" value="Unassembled WGS sequence"/>
</dbReference>
<dbReference type="OrthoDB" id="150993at2"/>
<evidence type="ECO:0008006" key="3">
    <source>
        <dbReference type="Google" id="ProtNLM"/>
    </source>
</evidence>
<gene>
    <name evidence="1" type="ORF">SE18_11110</name>
</gene>
<accession>A0A0P6XUE8</accession>
<protein>
    <recommendedName>
        <fullName evidence="3">DUF2071 domain-containing protein</fullName>
    </recommendedName>
</protein>
<proteinExistence type="predicted"/>